<comment type="caution">
    <text evidence="3">The sequence shown here is derived from an EMBL/GenBank/DDBJ whole genome shotgun (WGS) entry which is preliminary data.</text>
</comment>
<dbReference type="PROSITE" id="PS01159">
    <property type="entry name" value="WW_DOMAIN_1"/>
    <property type="match status" value="1"/>
</dbReference>
<dbReference type="PROSITE" id="PS50020">
    <property type="entry name" value="WW_DOMAIN_2"/>
    <property type="match status" value="1"/>
</dbReference>
<gene>
    <name evidence="3" type="ORF">PGLA1383_LOCUS2659</name>
</gene>
<name>A0A813DA85_POLGL</name>
<feature type="region of interest" description="Disordered" evidence="1">
    <location>
        <begin position="1"/>
        <end position="47"/>
    </location>
</feature>
<keyword evidence="4" id="KW-1185">Reference proteome</keyword>
<feature type="compositionally biased region" description="Basic and acidic residues" evidence="1">
    <location>
        <begin position="20"/>
        <end position="35"/>
    </location>
</feature>
<evidence type="ECO:0000313" key="4">
    <source>
        <dbReference type="Proteomes" id="UP000654075"/>
    </source>
</evidence>
<evidence type="ECO:0000259" key="2">
    <source>
        <dbReference type="PROSITE" id="PS50020"/>
    </source>
</evidence>
<evidence type="ECO:0000256" key="1">
    <source>
        <dbReference type="SAM" id="MobiDB-lite"/>
    </source>
</evidence>
<reference evidence="3" key="1">
    <citation type="submission" date="2021-02" db="EMBL/GenBank/DDBJ databases">
        <authorList>
            <person name="Dougan E. K."/>
            <person name="Rhodes N."/>
            <person name="Thang M."/>
            <person name="Chan C."/>
        </authorList>
    </citation>
    <scope>NUCLEOTIDE SEQUENCE</scope>
</reference>
<proteinExistence type="predicted"/>
<feature type="domain" description="WW" evidence="2">
    <location>
        <begin position="76"/>
        <end position="109"/>
    </location>
</feature>
<dbReference type="EMBL" id="CAJNNV010000831">
    <property type="protein sequence ID" value="CAE8583700.1"/>
    <property type="molecule type" value="Genomic_DNA"/>
</dbReference>
<dbReference type="CDD" id="cd00201">
    <property type="entry name" value="WW"/>
    <property type="match status" value="1"/>
</dbReference>
<dbReference type="SMART" id="SM00456">
    <property type="entry name" value="WW"/>
    <property type="match status" value="1"/>
</dbReference>
<dbReference type="InterPro" id="IPR001202">
    <property type="entry name" value="WW_dom"/>
</dbReference>
<feature type="region of interest" description="Disordered" evidence="1">
    <location>
        <begin position="62"/>
        <end position="81"/>
    </location>
</feature>
<protein>
    <recommendedName>
        <fullName evidence="2">WW domain-containing protein</fullName>
    </recommendedName>
</protein>
<dbReference type="SUPFAM" id="SSF51045">
    <property type="entry name" value="WW domain"/>
    <property type="match status" value="1"/>
</dbReference>
<evidence type="ECO:0000313" key="3">
    <source>
        <dbReference type="EMBL" id="CAE8583700.1"/>
    </source>
</evidence>
<feature type="non-terminal residue" evidence="3">
    <location>
        <position position="153"/>
    </location>
</feature>
<feature type="region of interest" description="Disordered" evidence="1">
    <location>
        <begin position="94"/>
        <end position="153"/>
    </location>
</feature>
<sequence length="153" mass="16476">ETGETCWELPESKPPIVRAVKRDPKKDREKVDAADRAGSSKAVAKAEVDVDGLIQAAAAAARGENRQEATTSADGGAPPYPWITVEHPEGGYYYQNEQTGDTTWELPGADEQADSEVHPSVGDSTKARPQVARSKVVQKSVHKGGSSPQRRRI</sequence>
<dbReference type="InterPro" id="IPR036020">
    <property type="entry name" value="WW_dom_sf"/>
</dbReference>
<accession>A0A813DA85</accession>
<dbReference type="Proteomes" id="UP000654075">
    <property type="component" value="Unassembled WGS sequence"/>
</dbReference>
<dbReference type="AlphaFoldDB" id="A0A813DA85"/>
<organism evidence="3 4">
    <name type="scientific">Polarella glacialis</name>
    <name type="common">Dinoflagellate</name>
    <dbReference type="NCBI Taxonomy" id="89957"/>
    <lineage>
        <taxon>Eukaryota</taxon>
        <taxon>Sar</taxon>
        <taxon>Alveolata</taxon>
        <taxon>Dinophyceae</taxon>
        <taxon>Suessiales</taxon>
        <taxon>Suessiaceae</taxon>
        <taxon>Polarella</taxon>
    </lineage>
</organism>
<dbReference type="Gene3D" id="2.20.70.10">
    <property type="match status" value="1"/>
</dbReference>